<evidence type="ECO:0000256" key="1">
    <source>
        <dbReference type="ARBA" id="ARBA00000971"/>
    </source>
</evidence>
<dbReference type="InterPro" id="IPR043323">
    <property type="entry name" value="PIN4"/>
</dbReference>
<organism evidence="8 9">
    <name type="scientific">Trichodelitschia bisporula</name>
    <dbReference type="NCBI Taxonomy" id="703511"/>
    <lineage>
        <taxon>Eukaryota</taxon>
        <taxon>Fungi</taxon>
        <taxon>Dikarya</taxon>
        <taxon>Ascomycota</taxon>
        <taxon>Pezizomycotina</taxon>
        <taxon>Dothideomycetes</taxon>
        <taxon>Dothideomycetes incertae sedis</taxon>
        <taxon>Phaeotrichales</taxon>
        <taxon>Phaeotrichaceae</taxon>
        <taxon>Trichodelitschia</taxon>
    </lineage>
</organism>
<dbReference type="OrthoDB" id="1911748at2759"/>
<dbReference type="InterPro" id="IPR046357">
    <property type="entry name" value="PPIase_dom_sf"/>
</dbReference>
<evidence type="ECO:0000256" key="3">
    <source>
        <dbReference type="ARBA" id="ARBA00023110"/>
    </source>
</evidence>
<keyword evidence="3 5" id="KW-0697">Rotamase</keyword>
<name>A0A6G1I5U8_9PEZI</name>
<evidence type="ECO:0000256" key="6">
    <source>
        <dbReference type="RuleBase" id="RU363014"/>
    </source>
</evidence>
<evidence type="ECO:0000313" key="9">
    <source>
        <dbReference type="Proteomes" id="UP000799640"/>
    </source>
</evidence>
<dbReference type="EC" id="5.2.1.8" evidence="6"/>
<dbReference type="SUPFAM" id="SSF54534">
    <property type="entry name" value="FKBP-like"/>
    <property type="match status" value="1"/>
</dbReference>
<dbReference type="GO" id="GO:0006364">
    <property type="term" value="P:rRNA processing"/>
    <property type="evidence" value="ECO:0007669"/>
    <property type="project" value="InterPro"/>
</dbReference>
<evidence type="ECO:0000256" key="5">
    <source>
        <dbReference type="PROSITE-ProRule" id="PRU00278"/>
    </source>
</evidence>
<keyword evidence="9" id="KW-1185">Reference proteome</keyword>
<feature type="domain" description="PpiC" evidence="7">
    <location>
        <begin position="1"/>
        <end position="52"/>
    </location>
</feature>
<dbReference type="PROSITE" id="PS50198">
    <property type="entry name" value="PPIC_PPIASE_2"/>
    <property type="match status" value="1"/>
</dbReference>
<proteinExistence type="inferred from homology"/>
<dbReference type="AlphaFoldDB" id="A0A6G1I5U8"/>
<dbReference type="Proteomes" id="UP000799640">
    <property type="component" value="Unassembled WGS sequence"/>
</dbReference>
<dbReference type="Gene3D" id="3.10.50.40">
    <property type="match status" value="1"/>
</dbReference>
<dbReference type="GO" id="GO:0003755">
    <property type="term" value="F:peptidyl-prolyl cis-trans isomerase activity"/>
    <property type="evidence" value="ECO:0007669"/>
    <property type="project" value="UniProtKB-UniRule"/>
</dbReference>
<evidence type="ECO:0000256" key="4">
    <source>
        <dbReference type="ARBA" id="ARBA00023235"/>
    </source>
</evidence>
<comment type="catalytic activity">
    <reaction evidence="1 6">
        <text>[protein]-peptidylproline (omega=180) = [protein]-peptidylproline (omega=0)</text>
        <dbReference type="Rhea" id="RHEA:16237"/>
        <dbReference type="Rhea" id="RHEA-COMP:10747"/>
        <dbReference type="Rhea" id="RHEA-COMP:10748"/>
        <dbReference type="ChEBI" id="CHEBI:83833"/>
        <dbReference type="ChEBI" id="CHEBI:83834"/>
        <dbReference type="EC" id="5.2.1.8"/>
    </reaction>
</comment>
<sequence>MLAGGSLGWKTRGSLMGPFEEVAYALEVSTTGKPVWGEVKTREGYHILIVEGRR</sequence>
<evidence type="ECO:0000259" key="7">
    <source>
        <dbReference type="PROSITE" id="PS50198"/>
    </source>
</evidence>
<reference evidence="8" key="1">
    <citation type="journal article" date="2020" name="Stud. Mycol.">
        <title>101 Dothideomycetes genomes: a test case for predicting lifestyles and emergence of pathogens.</title>
        <authorList>
            <person name="Haridas S."/>
            <person name="Albert R."/>
            <person name="Binder M."/>
            <person name="Bloem J."/>
            <person name="Labutti K."/>
            <person name="Salamov A."/>
            <person name="Andreopoulos B."/>
            <person name="Baker S."/>
            <person name="Barry K."/>
            <person name="Bills G."/>
            <person name="Bluhm B."/>
            <person name="Cannon C."/>
            <person name="Castanera R."/>
            <person name="Culley D."/>
            <person name="Daum C."/>
            <person name="Ezra D."/>
            <person name="Gonzalez J."/>
            <person name="Henrissat B."/>
            <person name="Kuo A."/>
            <person name="Liang C."/>
            <person name="Lipzen A."/>
            <person name="Lutzoni F."/>
            <person name="Magnuson J."/>
            <person name="Mondo S."/>
            <person name="Nolan M."/>
            <person name="Ohm R."/>
            <person name="Pangilinan J."/>
            <person name="Park H.-J."/>
            <person name="Ramirez L."/>
            <person name="Alfaro M."/>
            <person name="Sun H."/>
            <person name="Tritt A."/>
            <person name="Yoshinaga Y."/>
            <person name="Zwiers L.-H."/>
            <person name="Turgeon B."/>
            <person name="Goodwin S."/>
            <person name="Spatafora J."/>
            <person name="Crous P."/>
            <person name="Grigoriev I."/>
        </authorList>
    </citation>
    <scope>NUCLEOTIDE SEQUENCE</scope>
    <source>
        <strain evidence="8">CBS 262.69</strain>
    </source>
</reference>
<gene>
    <name evidence="8" type="ORF">EJ06DRAFT_527179</name>
</gene>
<comment type="similarity">
    <text evidence="2">Belongs to the PpiC/parvulin rotamase family. PIN4 subfamily.</text>
</comment>
<keyword evidence="4 5" id="KW-0413">Isomerase</keyword>
<dbReference type="InterPro" id="IPR000297">
    <property type="entry name" value="PPIase_PpiC"/>
</dbReference>
<dbReference type="GO" id="GO:0003677">
    <property type="term" value="F:DNA binding"/>
    <property type="evidence" value="ECO:0007669"/>
    <property type="project" value="InterPro"/>
</dbReference>
<evidence type="ECO:0000313" key="8">
    <source>
        <dbReference type="EMBL" id="KAF2403561.1"/>
    </source>
</evidence>
<evidence type="ECO:0000256" key="2">
    <source>
        <dbReference type="ARBA" id="ARBA00010242"/>
    </source>
</evidence>
<dbReference type="EMBL" id="ML996689">
    <property type="protein sequence ID" value="KAF2403561.1"/>
    <property type="molecule type" value="Genomic_DNA"/>
</dbReference>
<dbReference type="Pfam" id="PF00639">
    <property type="entry name" value="Rotamase"/>
    <property type="match status" value="1"/>
</dbReference>
<dbReference type="PANTHER" id="PTHR45995">
    <property type="match status" value="1"/>
</dbReference>
<protein>
    <recommendedName>
        <fullName evidence="6">Peptidyl-prolyl cis-trans isomerase</fullName>
        <ecNumber evidence="6">5.2.1.8</ecNumber>
    </recommendedName>
</protein>
<accession>A0A6G1I5U8</accession>